<sequence>MYHLKFFVDTILFLSISTSSFGQEIDDDEIHDTEEPLTASYDLNVSHPLSNSVIVLIILLIIFVIMLIGCIYIVRYKSYWFTRFSPLPTQPKNVDQHNLPIMEKSRVLESNHNNTNTSFEDSFLDDTSKNSFNSTRLHARISMDHRNNEEAASLVVNQPSTTSLPPSDYTK</sequence>
<accession>A0A9N8VRZ7</accession>
<protein>
    <submittedName>
        <fullName evidence="4">17607_t:CDS:1</fullName>
    </submittedName>
</protein>
<feature type="compositionally biased region" description="Polar residues" evidence="1">
    <location>
        <begin position="155"/>
        <end position="165"/>
    </location>
</feature>
<organism evidence="4 5">
    <name type="scientific">Funneliformis caledonium</name>
    <dbReference type="NCBI Taxonomy" id="1117310"/>
    <lineage>
        <taxon>Eukaryota</taxon>
        <taxon>Fungi</taxon>
        <taxon>Fungi incertae sedis</taxon>
        <taxon>Mucoromycota</taxon>
        <taxon>Glomeromycotina</taxon>
        <taxon>Glomeromycetes</taxon>
        <taxon>Glomerales</taxon>
        <taxon>Glomeraceae</taxon>
        <taxon>Funneliformis</taxon>
    </lineage>
</organism>
<dbReference type="AlphaFoldDB" id="A0A9N8VRZ7"/>
<reference evidence="4" key="1">
    <citation type="submission" date="2021-06" db="EMBL/GenBank/DDBJ databases">
        <authorList>
            <person name="Kallberg Y."/>
            <person name="Tangrot J."/>
            <person name="Rosling A."/>
        </authorList>
    </citation>
    <scope>NUCLEOTIDE SEQUENCE</scope>
    <source>
        <strain evidence="4">UK204</strain>
    </source>
</reference>
<evidence type="ECO:0000256" key="3">
    <source>
        <dbReference type="SAM" id="SignalP"/>
    </source>
</evidence>
<dbReference type="Proteomes" id="UP000789570">
    <property type="component" value="Unassembled WGS sequence"/>
</dbReference>
<evidence type="ECO:0000313" key="4">
    <source>
        <dbReference type="EMBL" id="CAG8458619.1"/>
    </source>
</evidence>
<evidence type="ECO:0000256" key="2">
    <source>
        <dbReference type="SAM" id="Phobius"/>
    </source>
</evidence>
<comment type="caution">
    <text evidence="4">The sequence shown here is derived from an EMBL/GenBank/DDBJ whole genome shotgun (WGS) entry which is preliminary data.</text>
</comment>
<proteinExistence type="predicted"/>
<name>A0A9N8VRZ7_9GLOM</name>
<keyword evidence="2" id="KW-0472">Membrane</keyword>
<feature type="region of interest" description="Disordered" evidence="1">
    <location>
        <begin position="152"/>
        <end position="171"/>
    </location>
</feature>
<keyword evidence="2" id="KW-1133">Transmembrane helix</keyword>
<evidence type="ECO:0000256" key="1">
    <source>
        <dbReference type="SAM" id="MobiDB-lite"/>
    </source>
</evidence>
<dbReference type="EMBL" id="CAJVPQ010000217">
    <property type="protein sequence ID" value="CAG8458619.1"/>
    <property type="molecule type" value="Genomic_DNA"/>
</dbReference>
<feature type="signal peptide" evidence="3">
    <location>
        <begin position="1"/>
        <end position="22"/>
    </location>
</feature>
<dbReference type="OrthoDB" id="2425218at2759"/>
<keyword evidence="2" id="KW-0812">Transmembrane</keyword>
<gene>
    <name evidence="4" type="ORF">FCALED_LOCUS1631</name>
</gene>
<keyword evidence="3" id="KW-0732">Signal</keyword>
<feature type="chain" id="PRO_5040151009" evidence="3">
    <location>
        <begin position="23"/>
        <end position="171"/>
    </location>
</feature>
<keyword evidence="5" id="KW-1185">Reference proteome</keyword>
<feature type="transmembrane region" description="Helical" evidence="2">
    <location>
        <begin position="53"/>
        <end position="74"/>
    </location>
</feature>
<evidence type="ECO:0000313" key="5">
    <source>
        <dbReference type="Proteomes" id="UP000789570"/>
    </source>
</evidence>